<accession>A0ABZ2MAW8</accession>
<dbReference type="RefSeq" id="WP_394829254.1">
    <property type="nucleotide sequence ID" value="NZ_CP089984.1"/>
</dbReference>
<proteinExistence type="predicted"/>
<name>A0ABZ2MAW8_9BACT</name>
<evidence type="ECO:0000313" key="1">
    <source>
        <dbReference type="EMBL" id="WXB19649.1"/>
    </source>
</evidence>
<gene>
    <name evidence="1" type="ORF">LZC94_20780</name>
</gene>
<dbReference type="Proteomes" id="UP001370348">
    <property type="component" value="Chromosome"/>
</dbReference>
<evidence type="ECO:0000313" key="2">
    <source>
        <dbReference type="Proteomes" id="UP001370348"/>
    </source>
</evidence>
<keyword evidence="2" id="KW-1185">Reference proteome</keyword>
<protein>
    <submittedName>
        <fullName evidence="1">Uncharacterized protein</fullName>
    </submittedName>
</protein>
<sequence length="174" mass="19147">MTSAFQQRADEGQILYVDDGLAVAQLGRLCVVIWRGDVTHARFERQKAGLAHIARSQPEGVGFLCIIEPSAKPPDETLRRASIEMVVGQGNHLRCTAAVIEGEGFKAAITRSVLSGMLLLFSRKVEAAFFSDVTSALKWMRNYVAVGPSEKILAFTEDVRSQLDLAKKMQPRLT</sequence>
<reference evidence="1 2" key="1">
    <citation type="submission" date="2021-12" db="EMBL/GenBank/DDBJ databases">
        <title>Discovery of the Pendulisporaceae a myxobacterial family with distinct sporulation behavior and unique specialized metabolism.</title>
        <authorList>
            <person name="Garcia R."/>
            <person name="Popoff A."/>
            <person name="Bader C.D."/>
            <person name="Loehr J."/>
            <person name="Walesch S."/>
            <person name="Walt C."/>
            <person name="Boldt J."/>
            <person name="Bunk B."/>
            <person name="Haeckl F.J.F.P.J."/>
            <person name="Gunesch A.P."/>
            <person name="Birkelbach J."/>
            <person name="Nuebel U."/>
            <person name="Pietschmann T."/>
            <person name="Bach T."/>
            <person name="Mueller R."/>
        </authorList>
    </citation>
    <scope>NUCLEOTIDE SEQUENCE [LARGE SCALE GENOMIC DNA]</scope>
    <source>
        <strain evidence="1 2">MSr11954</strain>
    </source>
</reference>
<organism evidence="1 2">
    <name type="scientific">Pendulispora albinea</name>
    <dbReference type="NCBI Taxonomy" id="2741071"/>
    <lineage>
        <taxon>Bacteria</taxon>
        <taxon>Pseudomonadati</taxon>
        <taxon>Myxococcota</taxon>
        <taxon>Myxococcia</taxon>
        <taxon>Myxococcales</taxon>
        <taxon>Sorangiineae</taxon>
        <taxon>Pendulisporaceae</taxon>
        <taxon>Pendulispora</taxon>
    </lineage>
</organism>
<dbReference type="EMBL" id="CP089984">
    <property type="protein sequence ID" value="WXB19649.1"/>
    <property type="molecule type" value="Genomic_DNA"/>
</dbReference>